<dbReference type="AlphaFoldDB" id="A0AAD9FY92"/>
<sequence length="218" mass="24631">MSVFFGLTYLGSRSPFDRAKETPIHTFQPRDFQDAFMQAYRPGFTLYSESDEEAQAANAELDSASITLAQLPVMLRYLYKCPKGTDNVPASVQSFVEQAFRLQNSPDSSQSINLSTFLTQMEEICRHSQSMEAASSHNSYLKDGVPTREFVSNLDFRAKLVKHQRMQKDPCQKGLAPMTDTMSLGWNPPTIITKRVPTKSCEETRYASAMVKAGVYYY</sequence>
<evidence type="ECO:0000313" key="3">
    <source>
        <dbReference type="Proteomes" id="UP001259832"/>
    </source>
</evidence>
<dbReference type="Proteomes" id="UP001259832">
    <property type="component" value="Unassembled WGS sequence"/>
</dbReference>
<evidence type="ECO:0000313" key="2">
    <source>
        <dbReference type="EMBL" id="KAK1929027.1"/>
    </source>
</evidence>
<evidence type="ECO:0000313" key="1">
    <source>
        <dbReference type="EMBL" id="KAK1928255.1"/>
    </source>
</evidence>
<dbReference type="EMBL" id="JASMQC010000086">
    <property type="protein sequence ID" value="KAK1928255.1"/>
    <property type="molecule type" value="Genomic_DNA"/>
</dbReference>
<gene>
    <name evidence="2" type="ORF">P3T76_015467</name>
    <name evidence="1" type="ORF">P3T76_016282</name>
</gene>
<dbReference type="EMBL" id="JASMQC010000053">
    <property type="protein sequence ID" value="KAK1929027.1"/>
    <property type="molecule type" value="Genomic_DNA"/>
</dbReference>
<name>A0AAD9FY92_9STRA</name>
<keyword evidence="3" id="KW-1185">Reference proteome</keyword>
<comment type="caution">
    <text evidence="1">The sequence shown here is derived from an EMBL/GenBank/DDBJ whole genome shotgun (WGS) entry which is preliminary data.</text>
</comment>
<proteinExistence type="predicted"/>
<reference evidence="1" key="1">
    <citation type="submission" date="2023-08" db="EMBL/GenBank/DDBJ databases">
        <title>Reference Genome Resource for the Citrus Pathogen Phytophthora citrophthora.</title>
        <authorList>
            <person name="Moller H."/>
            <person name="Coetzee B."/>
            <person name="Rose L.J."/>
            <person name="Van Niekerk J.M."/>
        </authorList>
    </citation>
    <scope>NUCLEOTIDE SEQUENCE</scope>
    <source>
        <strain evidence="1">STE-U-9442</strain>
    </source>
</reference>
<accession>A0AAD9FY92</accession>
<protein>
    <submittedName>
        <fullName evidence="1">Uncharacterized protein</fullName>
    </submittedName>
</protein>
<organism evidence="1 3">
    <name type="scientific">Phytophthora citrophthora</name>
    <dbReference type="NCBI Taxonomy" id="4793"/>
    <lineage>
        <taxon>Eukaryota</taxon>
        <taxon>Sar</taxon>
        <taxon>Stramenopiles</taxon>
        <taxon>Oomycota</taxon>
        <taxon>Peronosporomycetes</taxon>
        <taxon>Peronosporales</taxon>
        <taxon>Peronosporaceae</taxon>
        <taxon>Phytophthora</taxon>
    </lineage>
</organism>